<dbReference type="OrthoDB" id="191686at2759"/>
<dbReference type="SUPFAM" id="SSF47473">
    <property type="entry name" value="EF-hand"/>
    <property type="match status" value="1"/>
</dbReference>
<dbReference type="OMA" id="LKFAFRM"/>
<dbReference type="EMBL" id="ATCN01001325">
    <property type="protein sequence ID" value="EPR77720.1"/>
    <property type="molecule type" value="Genomic_DNA"/>
</dbReference>
<dbReference type="Gene3D" id="1.10.238.10">
    <property type="entry name" value="EF-hand"/>
    <property type="match status" value="1"/>
</dbReference>
<dbReference type="InterPro" id="IPR011992">
    <property type="entry name" value="EF-hand-dom_pair"/>
</dbReference>
<dbReference type="HOGENOM" id="CLU_061288_10_3_1"/>
<sequence length="191" mass="22750">MALFSFNFLSEEEIDDLVRTTLFTSQEIEYLYERFKLLDRSNQGYIGYDDFIMLPEFHSNPMNINLVKAIEKYTKYNRITFALFLDVLKVFNGKSDKNKRIDFVFECFNTNNNGIICKDILLDVYVKLTGEQFDKTRARDAVNEVLTTYAGRKIYLDKQDFIKFYEENNLDEIFIVNFSKNLSKRKGGFWW</sequence>
<dbReference type="AlphaFoldDB" id="S7W4Q4"/>
<proteinExistence type="predicted"/>
<dbReference type="InterPro" id="IPR002048">
    <property type="entry name" value="EF_hand_dom"/>
</dbReference>
<evidence type="ECO:0000259" key="1">
    <source>
        <dbReference type="PROSITE" id="PS50222"/>
    </source>
</evidence>
<reference evidence="3" key="1">
    <citation type="journal article" date="2013" name="PLoS Genet.">
        <title>The genome of Spraguea lophii and the basis of host-microsporidian interactions.</title>
        <authorList>
            <person name="Campbell S.E."/>
            <person name="Williams T.A."/>
            <person name="Yousuf A."/>
            <person name="Soanes D.M."/>
            <person name="Paszkiewicz K.H."/>
            <person name="Williams B.A.P."/>
        </authorList>
    </citation>
    <scope>NUCLEOTIDE SEQUENCE [LARGE SCALE GENOMIC DNA]</scope>
    <source>
        <strain evidence="3">42_110</strain>
    </source>
</reference>
<dbReference type="PROSITE" id="PS50222">
    <property type="entry name" value="EF_HAND_2"/>
    <property type="match status" value="1"/>
</dbReference>
<dbReference type="GO" id="GO:0005509">
    <property type="term" value="F:calcium ion binding"/>
    <property type="evidence" value="ECO:0007669"/>
    <property type="project" value="InterPro"/>
</dbReference>
<dbReference type="Proteomes" id="UP000014978">
    <property type="component" value="Unassembled WGS sequence"/>
</dbReference>
<accession>S7W4Q4</accession>
<dbReference type="PANTHER" id="PTHR46971:SF1">
    <property type="entry name" value="CALCINEURIN B SUBUNIT (PROTEIN PHOSPHATASE 2B REGULATORY SUBUNIT)-LIKE PROTEIN"/>
    <property type="match status" value="1"/>
</dbReference>
<organism evidence="2 3">
    <name type="scientific">Spraguea lophii (strain 42_110)</name>
    <name type="common">Microsporidian parasite</name>
    <dbReference type="NCBI Taxonomy" id="1358809"/>
    <lineage>
        <taxon>Eukaryota</taxon>
        <taxon>Fungi</taxon>
        <taxon>Fungi incertae sedis</taxon>
        <taxon>Microsporidia</taxon>
        <taxon>Spragueidae</taxon>
        <taxon>Spraguea</taxon>
    </lineage>
</organism>
<dbReference type="PANTHER" id="PTHR46971">
    <property type="entry name" value="CALCINEURIN B SUBUNIT (PROTEIN PHOSPHATASE 2B REGULATORY SUBUNIT)-LIKE PROTEIN"/>
    <property type="match status" value="1"/>
</dbReference>
<protein>
    <submittedName>
        <fullName evidence="2">Ca2+-binding protein</fullName>
    </submittedName>
</protein>
<dbReference type="VEuPathDB" id="MicrosporidiaDB:SLOPH_169"/>
<evidence type="ECO:0000313" key="2">
    <source>
        <dbReference type="EMBL" id="EPR77720.1"/>
    </source>
</evidence>
<dbReference type="STRING" id="1358809.S7W4Q4"/>
<evidence type="ECO:0000313" key="3">
    <source>
        <dbReference type="Proteomes" id="UP000014978"/>
    </source>
</evidence>
<dbReference type="InParanoid" id="S7W4Q4"/>
<keyword evidence="3" id="KW-1185">Reference proteome</keyword>
<gene>
    <name evidence="2" type="ORF">SLOPH_169</name>
</gene>
<name>S7W4Q4_SPRLO</name>
<feature type="domain" description="EF-hand" evidence="1">
    <location>
        <begin position="26"/>
        <end position="61"/>
    </location>
</feature>
<comment type="caution">
    <text evidence="2">The sequence shown here is derived from an EMBL/GenBank/DDBJ whole genome shotgun (WGS) entry which is preliminary data.</text>
</comment>